<name>A0A3B0QNS6_9ZZZZ</name>
<evidence type="ECO:0000256" key="1">
    <source>
        <dbReference type="SAM" id="Phobius"/>
    </source>
</evidence>
<keyword evidence="1" id="KW-0812">Transmembrane</keyword>
<protein>
    <submittedName>
        <fullName evidence="2">Uncharacterized protein</fullName>
    </submittedName>
</protein>
<reference evidence="2" key="1">
    <citation type="submission" date="2018-06" db="EMBL/GenBank/DDBJ databases">
        <authorList>
            <person name="Zhirakovskaya E."/>
        </authorList>
    </citation>
    <scope>NUCLEOTIDE SEQUENCE</scope>
</reference>
<organism evidence="2">
    <name type="scientific">hydrothermal vent metagenome</name>
    <dbReference type="NCBI Taxonomy" id="652676"/>
    <lineage>
        <taxon>unclassified sequences</taxon>
        <taxon>metagenomes</taxon>
        <taxon>ecological metagenomes</taxon>
    </lineage>
</organism>
<keyword evidence="1" id="KW-1133">Transmembrane helix</keyword>
<dbReference type="AlphaFoldDB" id="A0A3B0QNS6"/>
<sequence>MLKDNYYIRSLLLTVLGLAGFVAVLAAFIYFAGFTAVCVIAAVLLLAFAWLYRPWQRIRGLAMPITRAGKKDDLKVAAAPGSGYAVRGQEKQATKVKG</sequence>
<proteinExistence type="predicted"/>
<dbReference type="EMBL" id="UOEA01000006">
    <property type="protein sequence ID" value="VAV82251.1"/>
    <property type="molecule type" value="Genomic_DNA"/>
</dbReference>
<feature type="transmembrane region" description="Helical" evidence="1">
    <location>
        <begin position="7"/>
        <end position="28"/>
    </location>
</feature>
<feature type="transmembrane region" description="Helical" evidence="1">
    <location>
        <begin position="34"/>
        <end position="52"/>
    </location>
</feature>
<keyword evidence="1" id="KW-0472">Membrane</keyword>
<gene>
    <name evidence="2" type="ORF">MNBD_DELTA01-1269</name>
</gene>
<accession>A0A3B0QNS6</accession>
<evidence type="ECO:0000313" key="2">
    <source>
        <dbReference type="EMBL" id="VAV82251.1"/>
    </source>
</evidence>